<comment type="subcellular location">
    <subcellularLocation>
        <location evidence="1">Nucleus</location>
    </subcellularLocation>
</comment>
<gene>
    <name evidence="8" type="ORF">GMARGA_LOCUS24865</name>
</gene>
<sequence length="303" mass="35499">IYNLEIALTLMVDTRWTSSFECLDHVLQARSAIYAVLAEDSVEINNNVKATILDCEFWMDLKKLRDFLEPFIIFIRQLESDKSYLSLAYKTLQNLKQMIMNNSQITEELRNDTLQAARNRWVNFLYNPAIIVAYTLDPRYRGEGLDFATWRDIVNTEIIRIEGTDNKNEDNFTSNTINWWNLLRMQYPNLSQVARKILSILSTSAASERNWSAYGFINSKLRNRMLAQKAEKLVYIYWNTRIPRRLKRSVLIKNSQESNTANEETSSINPNNQENNNPEGGENEILEEIILLIFLMNFLIIYI</sequence>
<evidence type="ECO:0000256" key="3">
    <source>
        <dbReference type="ARBA" id="ARBA00022771"/>
    </source>
</evidence>
<dbReference type="EMBL" id="CAJVQB010026791">
    <property type="protein sequence ID" value="CAG8809317.1"/>
    <property type="molecule type" value="Genomic_DNA"/>
</dbReference>
<evidence type="ECO:0000256" key="6">
    <source>
        <dbReference type="SAM" id="MobiDB-lite"/>
    </source>
</evidence>
<feature type="region of interest" description="Disordered" evidence="6">
    <location>
        <begin position="253"/>
        <end position="280"/>
    </location>
</feature>
<dbReference type="PANTHER" id="PTHR46481:SF10">
    <property type="entry name" value="ZINC FINGER BED DOMAIN-CONTAINING PROTEIN 39"/>
    <property type="match status" value="1"/>
</dbReference>
<keyword evidence="2" id="KW-0479">Metal-binding</keyword>
<evidence type="ECO:0000256" key="4">
    <source>
        <dbReference type="ARBA" id="ARBA00022833"/>
    </source>
</evidence>
<evidence type="ECO:0000256" key="5">
    <source>
        <dbReference type="ARBA" id="ARBA00023242"/>
    </source>
</evidence>
<keyword evidence="5" id="KW-0539">Nucleus</keyword>
<keyword evidence="3" id="KW-0863">Zinc-finger</keyword>
<dbReference type="Pfam" id="PF05699">
    <property type="entry name" value="Dimer_Tnp_hAT"/>
    <property type="match status" value="1"/>
</dbReference>
<keyword evidence="9" id="KW-1185">Reference proteome</keyword>
<evidence type="ECO:0000259" key="7">
    <source>
        <dbReference type="Pfam" id="PF05699"/>
    </source>
</evidence>
<proteinExistence type="predicted"/>
<accession>A0ABN7W0E2</accession>
<dbReference type="InterPro" id="IPR008906">
    <property type="entry name" value="HATC_C_dom"/>
</dbReference>
<dbReference type="InterPro" id="IPR052035">
    <property type="entry name" value="ZnF_BED_domain_contain"/>
</dbReference>
<evidence type="ECO:0000256" key="2">
    <source>
        <dbReference type="ARBA" id="ARBA00022723"/>
    </source>
</evidence>
<dbReference type="SUPFAM" id="SSF53098">
    <property type="entry name" value="Ribonuclease H-like"/>
    <property type="match status" value="1"/>
</dbReference>
<feature type="compositionally biased region" description="Polar residues" evidence="6">
    <location>
        <begin position="253"/>
        <end position="267"/>
    </location>
</feature>
<dbReference type="PANTHER" id="PTHR46481">
    <property type="entry name" value="ZINC FINGER BED DOMAIN-CONTAINING PROTEIN 4"/>
    <property type="match status" value="1"/>
</dbReference>
<evidence type="ECO:0000313" key="8">
    <source>
        <dbReference type="EMBL" id="CAG8809317.1"/>
    </source>
</evidence>
<dbReference type="InterPro" id="IPR012337">
    <property type="entry name" value="RNaseH-like_sf"/>
</dbReference>
<keyword evidence="4" id="KW-0862">Zinc</keyword>
<evidence type="ECO:0000313" key="9">
    <source>
        <dbReference type="Proteomes" id="UP000789901"/>
    </source>
</evidence>
<feature type="non-terminal residue" evidence="8">
    <location>
        <position position="1"/>
    </location>
</feature>
<feature type="domain" description="HAT C-terminal dimerisation" evidence="7">
    <location>
        <begin position="173"/>
        <end position="237"/>
    </location>
</feature>
<name>A0ABN7W0E2_GIGMA</name>
<reference evidence="8 9" key="1">
    <citation type="submission" date="2021-06" db="EMBL/GenBank/DDBJ databases">
        <authorList>
            <person name="Kallberg Y."/>
            <person name="Tangrot J."/>
            <person name="Rosling A."/>
        </authorList>
    </citation>
    <scope>NUCLEOTIDE SEQUENCE [LARGE SCALE GENOMIC DNA]</scope>
    <source>
        <strain evidence="8 9">120-4 pot B 10/14</strain>
    </source>
</reference>
<comment type="caution">
    <text evidence="8">The sequence shown here is derived from an EMBL/GenBank/DDBJ whole genome shotgun (WGS) entry which is preliminary data.</text>
</comment>
<feature type="compositionally biased region" description="Low complexity" evidence="6">
    <location>
        <begin position="268"/>
        <end position="280"/>
    </location>
</feature>
<organism evidence="8 9">
    <name type="scientific">Gigaspora margarita</name>
    <dbReference type="NCBI Taxonomy" id="4874"/>
    <lineage>
        <taxon>Eukaryota</taxon>
        <taxon>Fungi</taxon>
        <taxon>Fungi incertae sedis</taxon>
        <taxon>Mucoromycota</taxon>
        <taxon>Glomeromycotina</taxon>
        <taxon>Glomeromycetes</taxon>
        <taxon>Diversisporales</taxon>
        <taxon>Gigasporaceae</taxon>
        <taxon>Gigaspora</taxon>
    </lineage>
</organism>
<dbReference type="Proteomes" id="UP000789901">
    <property type="component" value="Unassembled WGS sequence"/>
</dbReference>
<evidence type="ECO:0000256" key="1">
    <source>
        <dbReference type="ARBA" id="ARBA00004123"/>
    </source>
</evidence>
<protein>
    <submittedName>
        <fullName evidence="8">2969_t:CDS:1</fullName>
    </submittedName>
</protein>